<protein>
    <submittedName>
        <fullName evidence="5">Alpha-2-macroglobulin MagD</fullName>
    </submittedName>
</protein>
<accession>A0ABN1KB28</accession>
<dbReference type="Gene3D" id="1.50.10.20">
    <property type="match status" value="1"/>
</dbReference>
<feature type="signal peptide" evidence="2">
    <location>
        <begin position="1"/>
        <end position="19"/>
    </location>
</feature>
<feature type="domain" description="Alpha-2-macroglobulin" evidence="4">
    <location>
        <begin position="868"/>
        <end position="958"/>
    </location>
</feature>
<evidence type="ECO:0000256" key="1">
    <source>
        <dbReference type="ARBA" id="ARBA00010556"/>
    </source>
</evidence>
<dbReference type="PANTHER" id="PTHR40094">
    <property type="entry name" value="ALPHA-2-MACROGLOBULIN HOMOLOG"/>
    <property type="match status" value="1"/>
</dbReference>
<proteinExistence type="inferred from homology"/>
<dbReference type="InterPro" id="IPR047565">
    <property type="entry name" value="Alpha-macroglob_thiol-ester_cl"/>
</dbReference>
<feature type="chain" id="PRO_5046609506" evidence="2">
    <location>
        <begin position="20"/>
        <end position="1555"/>
    </location>
</feature>
<dbReference type="InterPro" id="IPR002890">
    <property type="entry name" value="MG2"/>
</dbReference>
<keyword evidence="2" id="KW-0732">Signal</keyword>
<dbReference type="Pfam" id="PF07703">
    <property type="entry name" value="A2M_BRD"/>
    <property type="match status" value="1"/>
</dbReference>
<dbReference type="PANTHER" id="PTHR40094:SF1">
    <property type="entry name" value="UBIQUITIN DOMAIN-CONTAINING PROTEIN"/>
    <property type="match status" value="1"/>
</dbReference>
<evidence type="ECO:0000313" key="5">
    <source>
        <dbReference type="EMBL" id="GAA0760919.1"/>
    </source>
</evidence>
<organism evidence="5 6">
    <name type="scientific">Ideonella azotifigens</name>
    <dbReference type="NCBI Taxonomy" id="513160"/>
    <lineage>
        <taxon>Bacteria</taxon>
        <taxon>Pseudomonadati</taxon>
        <taxon>Pseudomonadota</taxon>
        <taxon>Betaproteobacteria</taxon>
        <taxon>Burkholderiales</taxon>
        <taxon>Sphaerotilaceae</taxon>
        <taxon>Ideonella</taxon>
    </lineage>
</organism>
<dbReference type="SMART" id="SM01360">
    <property type="entry name" value="A2M"/>
    <property type="match status" value="1"/>
</dbReference>
<dbReference type="InterPro" id="IPR001599">
    <property type="entry name" value="Macroglobln_a2"/>
</dbReference>
<gene>
    <name evidence="5" type="primary">magD</name>
    <name evidence="5" type="ORF">GCM10009107_44040</name>
</gene>
<dbReference type="SMART" id="SM01419">
    <property type="entry name" value="Thiol-ester_cl"/>
    <property type="match status" value="1"/>
</dbReference>
<dbReference type="Pfam" id="PF01835">
    <property type="entry name" value="MG2"/>
    <property type="match status" value="1"/>
</dbReference>
<dbReference type="Proteomes" id="UP001500279">
    <property type="component" value="Unassembled WGS sequence"/>
</dbReference>
<name>A0ABN1KB28_9BURK</name>
<dbReference type="InterPro" id="IPR011625">
    <property type="entry name" value="A2M_N_BRD"/>
</dbReference>
<dbReference type="SMART" id="SM01359">
    <property type="entry name" value="A2M_N_2"/>
    <property type="match status" value="1"/>
</dbReference>
<dbReference type="InterPro" id="IPR008930">
    <property type="entry name" value="Terpenoid_cyclase/PrenylTrfase"/>
</dbReference>
<comment type="caution">
    <text evidence="5">The sequence shown here is derived from an EMBL/GenBank/DDBJ whole genome shotgun (WGS) entry which is preliminary data.</text>
</comment>
<evidence type="ECO:0000259" key="4">
    <source>
        <dbReference type="SMART" id="SM01360"/>
    </source>
</evidence>
<evidence type="ECO:0000256" key="2">
    <source>
        <dbReference type="SAM" id="SignalP"/>
    </source>
</evidence>
<reference evidence="5 6" key="1">
    <citation type="journal article" date="2019" name="Int. J. Syst. Evol. Microbiol.">
        <title>The Global Catalogue of Microorganisms (GCM) 10K type strain sequencing project: providing services to taxonomists for standard genome sequencing and annotation.</title>
        <authorList>
            <consortium name="The Broad Institute Genomics Platform"/>
            <consortium name="The Broad Institute Genome Sequencing Center for Infectious Disease"/>
            <person name="Wu L."/>
            <person name="Ma J."/>
        </authorList>
    </citation>
    <scope>NUCLEOTIDE SEQUENCE [LARGE SCALE GENOMIC DNA]</scope>
    <source>
        <strain evidence="5 6">JCM 15503</strain>
    </source>
</reference>
<keyword evidence="6" id="KW-1185">Reference proteome</keyword>
<dbReference type="Gene3D" id="2.60.40.1930">
    <property type="match status" value="1"/>
</dbReference>
<comment type="similarity">
    <text evidence="1">Belongs to the protease inhibitor I39 (alpha-2-macroglobulin) family. Bacterial alpha-2-macroglobulin subfamily.</text>
</comment>
<dbReference type="EMBL" id="BAAAEW010000026">
    <property type="protein sequence ID" value="GAA0760919.1"/>
    <property type="molecule type" value="Genomic_DNA"/>
</dbReference>
<dbReference type="Pfam" id="PF00207">
    <property type="entry name" value="A2M"/>
    <property type="match status" value="1"/>
</dbReference>
<evidence type="ECO:0000313" key="6">
    <source>
        <dbReference type="Proteomes" id="UP001500279"/>
    </source>
</evidence>
<dbReference type="RefSeq" id="WP_231012926.1">
    <property type="nucleotide sequence ID" value="NZ_BAAAEW010000026.1"/>
</dbReference>
<evidence type="ECO:0000259" key="3">
    <source>
        <dbReference type="SMART" id="SM01359"/>
    </source>
</evidence>
<dbReference type="SUPFAM" id="SSF48239">
    <property type="entry name" value="Terpenoid cyclases/Protein prenyltransferases"/>
    <property type="match status" value="1"/>
</dbReference>
<dbReference type="InterPro" id="IPR051802">
    <property type="entry name" value="YfhM-like"/>
</dbReference>
<feature type="domain" description="Alpha-2-macroglobulin bait region" evidence="3">
    <location>
        <begin position="657"/>
        <end position="803"/>
    </location>
</feature>
<sequence length="1555" mass="166633">MSLAPFAALRRVLAFVAFASFLATPALSPAADEPPLPNFHSPFVGEPFFLLSDATFGSTEPAQVRLEINSPESLATSGGVDVVLYRVPEPLAFLQKQRNLHRIQVDNKPAGEGLANTLTHLWDSWVVKARLAWQKLFSGNARRAVTQQAPALKTSPTLTRPSNFEEPPQFKPLPGLPVATRFRYPVQLAKPIQPPKDLKLAGSSSEFIAPSQGNVFIPLGPQKPGLYLVEAMAGQHRATTLLFVSDTLALTKVSGEQMLVWATQRQAGQAVPGTQVVWTDGVGVLQSGKTDAQGLLRMARSAPEQTYAFGQDPSGGVFISENFYYDSEIYNAKVYATTDRPLYRPGDQVLLKVTGREFKNARDSVPVADGDIALTVRDPAGQVVATQTLAFNGKTGADGRFQLPDNAAAGGYELLMTLRGDSYTAAFRVADYQKPHFEIQWVPDKADFATGQPVSGVIQLAYPDGKPVASAHLSLSARAQALSMVEGELDYSGAFPLKLSQTELETDGSGKAKFSLPAAELPSRYTLTVLATDGAAYRVRSTRELLVERGSAGWLLQAERQFSTPGQNTAFRWSPSRRASDVAPVAPTQWEWLRLEDRQKASGKLDAAGTAAGGSVALNFPKPGSYTVTLRDANQRIVAASPHFVAGEGLKAPAGSISIVFDKLRYAPGDTAEALVTFPETVDQALLTLERERVEAAALLTQGGEGFSTQRLGPTQWKLKVAVKETMSPNITVSVAYAKNGDSVFQNQGLAVVQPKVALAFKTDKPVYQPGETVNVEVSTTVAGQPVEAEVAVGVVDEMIYVLQPEIAPSIEDFYFHPRRNNVRTSVSLSFIGYDLATRALGELPGRRAEPQRAIKVLERPRRDNIDTAAWEPRLHTDASGKTRFSFKMPDSLTRWRFTGRAMSASGLVGQQTAWVRSDKPFYAKWTSPDWQRVGDKAQASLALFNQGSSAQAVEWSAQGAGVAQQGSVTLQPGANFVNLPLNAEQYGAADLTITVKAGGKVVDTLAQAVKRLPMGWTSPRELVLDLAAGPAALQLPPDARNLRVTLATDPAAGAFSRWMDELVEYPYGCVEQTASRMLPLSIALQSLSAAQQPLAPMLTQRLATARLSLAQMAGPEAKFGWWGRGMAPDAFLTAYAYYADWRATQALRTTLPAEHWQRLLDVYAKDGAKQPPLQRALALSWMQEIGLPVNSMVDALLDELMTATDGKADAANAVASAARRGSVVMSEEAGGTRDLALLLAVQTAGSRATAPQRAEADAAATRLAPSPSPFVQSLLVLARKGGAAQAGALLAQVRGEQPTFDRAQALIWLHKALGGQPDVRADAGALPAPWVASQGSVGQPQWTLPAGAIRPPTVAATGAAKFAFVAFDSLDSGKAAPLPVGITRQLFRVVPQAKAKPAPAAAASGVAPEPVVDDGRMDVKLEAVKPGSTLDTNTLYLDVLTVKRSAGNGSLRWGVLDVALPPGAAVEATTWGLDLASADGKVQPLERAIHQPTAQGYAVPVEQLGADESQVYRHLLRFSQRGRFVLPPARYYRMYEPEAKAVEAGNAWAAVEVK</sequence>